<dbReference type="SMART" id="SM00419">
    <property type="entry name" value="HTH_CRP"/>
    <property type="match status" value="1"/>
</dbReference>
<dbReference type="Gene3D" id="2.60.120.10">
    <property type="entry name" value="Jelly Rolls"/>
    <property type="match status" value="1"/>
</dbReference>
<gene>
    <name evidence="6" type="ORF">JOF53_002830</name>
</gene>
<dbReference type="Gene3D" id="1.10.10.10">
    <property type="entry name" value="Winged helix-like DNA-binding domain superfamily/Winged helix DNA-binding domain"/>
    <property type="match status" value="1"/>
</dbReference>
<dbReference type="SUPFAM" id="SSF46785">
    <property type="entry name" value="Winged helix' DNA-binding domain"/>
    <property type="match status" value="1"/>
</dbReference>
<feature type="domain" description="HTH crp-type" evidence="5">
    <location>
        <begin position="136"/>
        <end position="210"/>
    </location>
</feature>
<dbReference type="InterPro" id="IPR018490">
    <property type="entry name" value="cNMP-bd_dom_sf"/>
</dbReference>
<evidence type="ECO:0000256" key="2">
    <source>
        <dbReference type="ARBA" id="ARBA00023125"/>
    </source>
</evidence>
<evidence type="ECO:0000256" key="1">
    <source>
        <dbReference type="ARBA" id="ARBA00023015"/>
    </source>
</evidence>
<evidence type="ECO:0000313" key="7">
    <source>
        <dbReference type="Proteomes" id="UP001519363"/>
    </source>
</evidence>
<dbReference type="CDD" id="cd00038">
    <property type="entry name" value="CAP_ED"/>
    <property type="match status" value="1"/>
</dbReference>
<evidence type="ECO:0000259" key="4">
    <source>
        <dbReference type="PROSITE" id="PS50042"/>
    </source>
</evidence>
<dbReference type="RefSeq" id="WP_086784806.1">
    <property type="nucleotide sequence ID" value="NZ_JAGIOO010000001.1"/>
</dbReference>
<sequence length="220" mass="23489">MSVEGLGAASRVLLADVGRRRSVRRGTVLFRQDNESDSVLLVEHGLLRVSVVSQDGTESVLALRGSGELVGEFGAITARRRSATVVALTEATVVIIASARFRSLLRQFSGLACDVLSLLVTRVDESDRRRLEVGTCTVSQRLARFLGELAATHGTERADGGVEIAAQLTQEELGSAIGATRESVSRALAELRDDGLLSTARRRITILAPTRLDSYLGTSG</sequence>
<evidence type="ECO:0000259" key="5">
    <source>
        <dbReference type="PROSITE" id="PS51063"/>
    </source>
</evidence>
<organism evidence="6 7">
    <name type="scientific">Crossiella equi</name>
    <dbReference type="NCBI Taxonomy" id="130796"/>
    <lineage>
        <taxon>Bacteria</taxon>
        <taxon>Bacillati</taxon>
        <taxon>Actinomycetota</taxon>
        <taxon>Actinomycetes</taxon>
        <taxon>Pseudonocardiales</taxon>
        <taxon>Pseudonocardiaceae</taxon>
        <taxon>Crossiella</taxon>
    </lineage>
</organism>
<evidence type="ECO:0000313" key="6">
    <source>
        <dbReference type="EMBL" id="MBP2473958.1"/>
    </source>
</evidence>
<dbReference type="PROSITE" id="PS50042">
    <property type="entry name" value="CNMP_BINDING_3"/>
    <property type="match status" value="1"/>
</dbReference>
<dbReference type="PROSITE" id="PS51063">
    <property type="entry name" value="HTH_CRP_2"/>
    <property type="match status" value="1"/>
</dbReference>
<dbReference type="InterPro" id="IPR036388">
    <property type="entry name" value="WH-like_DNA-bd_sf"/>
</dbReference>
<dbReference type="EMBL" id="JAGIOO010000001">
    <property type="protein sequence ID" value="MBP2473958.1"/>
    <property type="molecule type" value="Genomic_DNA"/>
</dbReference>
<keyword evidence="2" id="KW-0238">DNA-binding</keyword>
<dbReference type="PRINTS" id="PR00034">
    <property type="entry name" value="HTHCRP"/>
</dbReference>
<keyword evidence="3" id="KW-0804">Transcription</keyword>
<dbReference type="InterPro" id="IPR014710">
    <property type="entry name" value="RmlC-like_jellyroll"/>
</dbReference>
<dbReference type="Pfam" id="PF13545">
    <property type="entry name" value="HTH_Crp_2"/>
    <property type="match status" value="1"/>
</dbReference>
<dbReference type="PANTHER" id="PTHR24567">
    <property type="entry name" value="CRP FAMILY TRANSCRIPTIONAL REGULATORY PROTEIN"/>
    <property type="match status" value="1"/>
</dbReference>
<keyword evidence="7" id="KW-1185">Reference proteome</keyword>
<dbReference type="SMART" id="SM00100">
    <property type="entry name" value="cNMP"/>
    <property type="match status" value="1"/>
</dbReference>
<dbReference type="InterPro" id="IPR000595">
    <property type="entry name" value="cNMP-bd_dom"/>
</dbReference>
<reference evidence="6 7" key="1">
    <citation type="submission" date="2021-03" db="EMBL/GenBank/DDBJ databases">
        <title>Sequencing the genomes of 1000 actinobacteria strains.</title>
        <authorList>
            <person name="Klenk H.-P."/>
        </authorList>
    </citation>
    <scope>NUCLEOTIDE SEQUENCE [LARGE SCALE GENOMIC DNA]</scope>
    <source>
        <strain evidence="6 7">DSM 44580</strain>
    </source>
</reference>
<evidence type="ECO:0000256" key="3">
    <source>
        <dbReference type="ARBA" id="ARBA00023163"/>
    </source>
</evidence>
<keyword evidence="1" id="KW-0805">Transcription regulation</keyword>
<proteinExistence type="predicted"/>
<dbReference type="InterPro" id="IPR050397">
    <property type="entry name" value="Env_Response_Regulators"/>
</dbReference>
<dbReference type="PANTHER" id="PTHR24567:SF68">
    <property type="entry name" value="DNA-BINDING TRANSCRIPTIONAL DUAL REGULATOR CRP"/>
    <property type="match status" value="1"/>
</dbReference>
<comment type="caution">
    <text evidence="6">The sequence shown here is derived from an EMBL/GenBank/DDBJ whole genome shotgun (WGS) entry which is preliminary data.</text>
</comment>
<dbReference type="Pfam" id="PF00027">
    <property type="entry name" value="cNMP_binding"/>
    <property type="match status" value="1"/>
</dbReference>
<dbReference type="Proteomes" id="UP001519363">
    <property type="component" value="Unassembled WGS sequence"/>
</dbReference>
<accession>A0ABS5ABJ6</accession>
<name>A0ABS5ABJ6_9PSEU</name>
<feature type="domain" description="Cyclic nucleotide-binding" evidence="4">
    <location>
        <begin position="2"/>
        <end position="105"/>
    </location>
</feature>
<dbReference type="InterPro" id="IPR036390">
    <property type="entry name" value="WH_DNA-bd_sf"/>
</dbReference>
<dbReference type="SUPFAM" id="SSF51206">
    <property type="entry name" value="cAMP-binding domain-like"/>
    <property type="match status" value="1"/>
</dbReference>
<dbReference type="InterPro" id="IPR012318">
    <property type="entry name" value="HTH_CRP"/>
</dbReference>
<protein>
    <submittedName>
        <fullName evidence="6">CRP-like cAMP-binding protein</fullName>
    </submittedName>
</protein>